<keyword evidence="1" id="KW-0001">2Fe-2S</keyword>
<evidence type="ECO:0000256" key="2">
    <source>
        <dbReference type="ARBA" id="ARBA00022723"/>
    </source>
</evidence>
<dbReference type="EC" id="1.7.1.15" evidence="6"/>
<dbReference type="GO" id="GO:0004497">
    <property type="term" value="F:monooxygenase activity"/>
    <property type="evidence" value="ECO:0007669"/>
    <property type="project" value="UniProtKB-ARBA"/>
</dbReference>
<keyword evidence="4" id="KW-0411">Iron-sulfur</keyword>
<evidence type="ECO:0000313" key="6">
    <source>
        <dbReference type="EMBL" id="AOS64617.1"/>
    </source>
</evidence>
<keyword evidence="7" id="KW-1185">Reference proteome</keyword>
<organism evidence="6 7">
    <name type="scientific">Actinoalloteichus hymeniacidonis</name>
    <dbReference type="NCBI Taxonomy" id="340345"/>
    <lineage>
        <taxon>Bacteria</taxon>
        <taxon>Bacillati</taxon>
        <taxon>Actinomycetota</taxon>
        <taxon>Actinomycetes</taxon>
        <taxon>Pseudonocardiales</taxon>
        <taxon>Pseudonocardiaceae</taxon>
        <taxon>Actinoalloteichus</taxon>
    </lineage>
</organism>
<dbReference type="SUPFAM" id="SSF50022">
    <property type="entry name" value="ISP domain"/>
    <property type="match status" value="1"/>
</dbReference>
<dbReference type="EMBL" id="CP014859">
    <property type="protein sequence ID" value="AOS64617.1"/>
    <property type="molecule type" value="Genomic_DNA"/>
</dbReference>
<dbReference type="Proteomes" id="UP000095210">
    <property type="component" value="Chromosome"/>
</dbReference>
<dbReference type="GO" id="GO:0106316">
    <property type="term" value="F:nitrite reductase (NADH) activity"/>
    <property type="evidence" value="ECO:0007669"/>
    <property type="project" value="UniProtKB-EC"/>
</dbReference>
<dbReference type="GO" id="GO:0046872">
    <property type="term" value="F:metal ion binding"/>
    <property type="evidence" value="ECO:0007669"/>
    <property type="project" value="UniProtKB-KW"/>
</dbReference>
<keyword evidence="3" id="KW-0408">Iron</keyword>
<dbReference type="CDD" id="cd03467">
    <property type="entry name" value="Rieske"/>
    <property type="match status" value="1"/>
</dbReference>
<dbReference type="GO" id="GO:0051537">
    <property type="term" value="F:2 iron, 2 sulfur cluster binding"/>
    <property type="evidence" value="ECO:0007669"/>
    <property type="project" value="UniProtKB-KW"/>
</dbReference>
<evidence type="ECO:0000256" key="4">
    <source>
        <dbReference type="ARBA" id="ARBA00023014"/>
    </source>
</evidence>
<keyword evidence="6" id="KW-0560">Oxidoreductase</keyword>
<dbReference type="KEGG" id="ahm:TL08_19130"/>
<sequence>MRRGSVVVRQIGPDEILVETPERRVIAASECPHRKGRMRFGRVDPKRMSITCPLHYSTFDLLTGQQLSGPPCGPLRVSVAEHESPR</sequence>
<proteinExistence type="predicted"/>
<evidence type="ECO:0000259" key="5">
    <source>
        <dbReference type="PROSITE" id="PS51296"/>
    </source>
</evidence>
<dbReference type="AlphaFoldDB" id="A0AAC9HS24"/>
<dbReference type="PROSITE" id="PS51296">
    <property type="entry name" value="RIESKE"/>
    <property type="match status" value="1"/>
</dbReference>
<dbReference type="Pfam" id="PF00355">
    <property type="entry name" value="Rieske"/>
    <property type="match status" value="1"/>
</dbReference>
<dbReference type="GO" id="GO:0051213">
    <property type="term" value="F:dioxygenase activity"/>
    <property type="evidence" value="ECO:0007669"/>
    <property type="project" value="UniProtKB-KW"/>
</dbReference>
<protein>
    <submittedName>
        <fullName evidence="6">Ferredoxin subunit of nitrite reductase and ring-hydroxylating dioxygenase</fullName>
        <ecNumber evidence="6">1.7.1.15</ecNumber>
    </submittedName>
</protein>
<gene>
    <name evidence="6" type="ORF">TL08_19130</name>
</gene>
<dbReference type="InterPro" id="IPR036922">
    <property type="entry name" value="Rieske_2Fe-2S_sf"/>
</dbReference>
<accession>A0AAC9HS24</accession>
<name>A0AAC9HS24_9PSEU</name>
<feature type="domain" description="Rieske" evidence="5">
    <location>
        <begin position="1"/>
        <end position="86"/>
    </location>
</feature>
<evidence type="ECO:0000256" key="1">
    <source>
        <dbReference type="ARBA" id="ARBA00022714"/>
    </source>
</evidence>
<evidence type="ECO:0000256" key="3">
    <source>
        <dbReference type="ARBA" id="ARBA00023004"/>
    </source>
</evidence>
<dbReference type="RefSeq" id="WP_084643247.1">
    <property type="nucleotide sequence ID" value="NZ_CP014859.1"/>
</dbReference>
<dbReference type="InterPro" id="IPR017941">
    <property type="entry name" value="Rieske_2Fe-2S"/>
</dbReference>
<evidence type="ECO:0000313" key="7">
    <source>
        <dbReference type="Proteomes" id="UP000095210"/>
    </source>
</evidence>
<dbReference type="GO" id="GO:0016705">
    <property type="term" value="F:oxidoreductase activity, acting on paired donors, with incorporation or reduction of molecular oxygen"/>
    <property type="evidence" value="ECO:0007669"/>
    <property type="project" value="UniProtKB-ARBA"/>
</dbReference>
<dbReference type="Gene3D" id="2.102.10.10">
    <property type="entry name" value="Rieske [2Fe-2S] iron-sulphur domain"/>
    <property type="match status" value="1"/>
</dbReference>
<reference evidence="7" key="1">
    <citation type="submission" date="2016-03" db="EMBL/GenBank/DDBJ databases">
        <title>Complete genome sequence of the type strain Actinoalloteichus hymeniacidonis DSM 45092.</title>
        <authorList>
            <person name="Schaffert L."/>
            <person name="Albersmeier A."/>
            <person name="Winkler A."/>
            <person name="Kalinowski J."/>
            <person name="Zotchev S."/>
            <person name="Ruckert C."/>
        </authorList>
    </citation>
    <scope>NUCLEOTIDE SEQUENCE [LARGE SCALE GENOMIC DNA]</scope>
    <source>
        <strain evidence="7">HPA177(T) (DSM 45092(T))</strain>
    </source>
</reference>
<keyword evidence="6" id="KW-0223">Dioxygenase</keyword>
<keyword evidence="2" id="KW-0479">Metal-binding</keyword>